<dbReference type="EMBL" id="AXUN02000219">
    <property type="protein sequence ID" value="ETA79306.1"/>
    <property type="molecule type" value="Genomic_DNA"/>
</dbReference>
<keyword evidence="2" id="KW-1185">Reference proteome</keyword>
<evidence type="ECO:0000313" key="2">
    <source>
        <dbReference type="Proteomes" id="UP000017747"/>
    </source>
</evidence>
<dbReference type="AlphaFoldDB" id="V7I1Z8"/>
<gene>
    <name evidence="1" type="ORF">T472_0217805</name>
</gene>
<dbReference type="RefSeq" id="WP_023388667.1">
    <property type="nucleotide sequence ID" value="NZ_AXUN02000219.1"/>
</dbReference>
<dbReference type="PROSITE" id="PS51257">
    <property type="entry name" value="PROKAR_LIPOPROTEIN"/>
    <property type="match status" value="1"/>
</dbReference>
<reference evidence="1 2" key="1">
    <citation type="journal article" date="2014" name="Genome Announc.">
        <title>Genome Sequence of Youngiibacter fragilis, the Type Strain of the Genus Youngiibacter.</title>
        <authorList>
            <person name="Wawrik C.B."/>
            <person name="Callaghan A.V."/>
            <person name="Stamps B.W."/>
            <person name="Wawrik B."/>
        </authorList>
    </citation>
    <scope>NUCLEOTIDE SEQUENCE [LARGE SCALE GENOMIC DNA]</scope>
    <source>
        <strain evidence="1 2">232.1</strain>
    </source>
</reference>
<dbReference type="InterPro" id="IPR025584">
    <property type="entry name" value="Cthe_2159"/>
</dbReference>
<dbReference type="Proteomes" id="UP000017747">
    <property type="component" value="Unassembled WGS sequence"/>
</dbReference>
<evidence type="ECO:0000313" key="1">
    <source>
        <dbReference type="EMBL" id="ETA79306.1"/>
    </source>
</evidence>
<protein>
    <recommendedName>
        <fullName evidence="3">Dockerin type 1</fullName>
    </recommendedName>
</protein>
<dbReference type="OrthoDB" id="9812829at2"/>
<dbReference type="eggNOG" id="ENOG502Z8AD">
    <property type="taxonomic scope" value="Bacteria"/>
</dbReference>
<proteinExistence type="predicted"/>
<evidence type="ECO:0008006" key="3">
    <source>
        <dbReference type="Google" id="ProtNLM"/>
    </source>
</evidence>
<comment type="caution">
    <text evidence="1">The sequence shown here is derived from an EMBL/GenBank/DDBJ whole genome shotgun (WGS) entry which is preliminary data.</text>
</comment>
<organism evidence="1 2">
    <name type="scientific">Youngiibacter fragilis 232.1</name>
    <dbReference type="NCBI Taxonomy" id="994573"/>
    <lineage>
        <taxon>Bacteria</taxon>
        <taxon>Bacillati</taxon>
        <taxon>Bacillota</taxon>
        <taxon>Clostridia</taxon>
        <taxon>Eubacteriales</taxon>
        <taxon>Clostridiaceae</taxon>
        <taxon>Youngiibacter</taxon>
    </lineage>
</organism>
<dbReference type="STRING" id="994573.T472_0217805"/>
<sequence length="631" mass="62158">MLNIRKKVYQGLVAAALSGMILTGCGTGTTTPSSVTAGTNGTAATAATGQNTSEATVSYTGNITVEFGTNDSDDSYDATVATAIKLEGASATVTGQGAAASSGKVTISAAGTYILSGSFEGQVLVEAGDEDIVRLVLDGADLVNETGAVINVVNADKVVLILADGTENTVTDGSDYSFSGTDTEPDAAIFSKDDLTINGTGSLTVNANYSHGIVSKDDLKIASGNITITSVGDGLKGSDSVAVKSGTVTISAGGDGIQATNDKETDKGYVWIESGIIAITAELDGIQAVSAVIVKNGTIDVTTGGGSKNSSTSASWGTWGKSGTASASASAKGLKAGADVTIDGGTVTIDSSDDSIHSNDSVTINGGKISMSSGDDGIHGDKTVTLNGGDINIAKAYEGIESSKITINDGNVRLTTSDDGFNAAGGADGSSLNNRPGQNSFSSASGVALVINGGNVYVNASGDGLDSNGNIEMNGGTVIVSGPTANNNGALDYNGEFTLNGGFLIAAGSSGMAEAPGTGSSQNSAAVFLTSQTAGTLVRIEDSEGNVIAAFKPAKAYSSVVVSSAELEKGEEYTVILGGTAAGTEADGYYAAGTFSGGTEALSFTVSGAVTQASQSGAQTGGMGGPGGGRK</sequence>
<accession>V7I1Z8</accession>
<dbReference type="PATRIC" id="fig|994573.3.peg.3379"/>
<dbReference type="Pfam" id="PF14262">
    <property type="entry name" value="Cthe_2159"/>
    <property type="match status" value="1"/>
</dbReference>
<name>V7I1Z8_9CLOT</name>